<name>A0A9P6RCV2_9FUNG</name>
<dbReference type="GO" id="GO:0006334">
    <property type="term" value="P:nucleosome assembly"/>
    <property type="evidence" value="ECO:0007669"/>
    <property type="project" value="TreeGrafter"/>
</dbReference>
<evidence type="ECO:0000256" key="7">
    <source>
        <dbReference type="ARBA" id="ARBA00023204"/>
    </source>
</evidence>
<protein>
    <recommendedName>
        <fullName evidence="12">GRIP domain-containing protein</fullName>
    </recommendedName>
</protein>
<evidence type="ECO:0000256" key="4">
    <source>
        <dbReference type="ARBA" id="ARBA00022737"/>
    </source>
</evidence>
<keyword evidence="3 9" id="KW-0853">WD repeat</keyword>
<dbReference type="InterPro" id="IPR019775">
    <property type="entry name" value="WD40_repeat_CS"/>
</dbReference>
<sequence>MSWLTKNVGTLGNLASRIAAEANGDHQQGADDALLQLHHQLEETRKELFERHQEWERAKQDYEARLKSLAEGDTEKVDQLEQKLNRAVELLKTLSNDKKNLTARISVLEEEKRVAGATGAVSASPSPSTTSAADGSSSDHAEGVAHRRILQLESELESEKEKGSLLAQDLHLQLSTLVESNNALKKQLDQQREDSDNHADLSIQLELTREELEEAKGEIHRLQTANAEIASQSRTAEEPMPQSPAASALTKDLADAKLTITRLESQLAKESGDATEITALKTSQEELQDTVTSMREELARTKADYADVQTKLSDATEAKTELEKKETSMAASLAQLGSQLSSLQATEKEDKRKLAEQYDNEKRALLASRDQLEREREDLKKQYEERSSEQTTDETHSKLKELYEAEKTSLLAAQDSLRQEMEALRKKHDDDTAARESTLREQDTMIRDLEKSVATSEQTLKSINEDLQRTTGERNHFQAQHKTLLDRVSNMKSTLGTKLQADMVRLLDLNENINTLRQHIDQLSAQNNSYLHTIKQLEEELIASHDHYEKTSRELEHLRRRLVDIQEDASAEVVEKENLIHELQSRLQREEREREDWETMASEQRAGKDQAIMNMRAMERERDAARSEKDSLRQELDREIESLNNLQTVLEEFQSTKDSEIQFALEGLQRELRISTAALEEYKERAHVAEKQLQHLTLDVEKARQLEKDVKDKNQTIGRLRHEAVIQQGHLNEAMRRLKEENSQNTVDIPLISNLFISFLNIPRGDQKRFEILQLISGVLKFTDEQREQAGLIRKANSGLGAMTPTTSGSRSPSMEQMRQHQEPKEPLQIHWHDKQPIYSAHFEPGPKGRLATAGGDGNVRLWKVVKDKEKDSTHIEFLSSLNRHTAAVNVVRFSPAAECLASAGDDGNIILWRPSETKDAAAKFAESDDDEFERETWRVQSMMRGSLSDIYDLAWSPDGRYIISGSIDNTARIWDVKDAKCIHVIADHHHYVQGVAWDPLGEFVATQSSDRSVHIYAFKLDKHGHVAISNLGKSTKLDLTKLRSVPQPPTSGPTATTTGGTKNASGEAERTADAPSEGADAAKPARTVPKSFRLYHDETLTSFFRRLTFTPDGSMLLAPAGQYKAPIYKAGVQKEDDLATAPQMPDLETRNTVYVYARRDFSKGPVAHLPGHKKPSVAIKCSPVLYELRTQVQPPNQSSDYHPRAPNSEAPANGAHTTPKSSMDESKSAPKAPSIFGLGYRSIYAVATQDSILIYDTQQSTALALVSHLHYATFTDMAWSSDGCNLILTSSDGFCSIISFEEGELGTVYAPTKEMMALLSTTEGAAVNQSETLETTASVAATAGMLQKLTSLSLAEQKEQKEQKEQHSKAKPKQDKVVAIGEGKKTTVKQLFSKSRTTATAASLTTNPGVKTSFKKERDGDSVMASADEQPSLKKRRTQPQSALASTSPSTPTSTPTLTASASAVSIASPSTPTASTTPPMPVVGVEQKPRKRIQPTFVSALPGR</sequence>
<evidence type="ECO:0000259" key="12">
    <source>
        <dbReference type="PROSITE" id="PS50913"/>
    </source>
</evidence>
<feature type="repeat" description="WD" evidence="9">
    <location>
        <begin position="882"/>
        <end position="923"/>
    </location>
</feature>
<dbReference type="GO" id="GO:0006281">
    <property type="term" value="P:DNA repair"/>
    <property type="evidence" value="ECO:0007669"/>
    <property type="project" value="UniProtKB-KW"/>
</dbReference>
<evidence type="ECO:0000256" key="6">
    <source>
        <dbReference type="ARBA" id="ARBA00022853"/>
    </source>
</evidence>
<dbReference type="Gene3D" id="1.10.287.1490">
    <property type="match status" value="1"/>
</dbReference>
<gene>
    <name evidence="13" type="ORF">BGZ99_006196</name>
</gene>
<feature type="region of interest" description="Disordered" evidence="11">
    <location>
        <begin position="1397"/>
        <end position="1506"/>
    </location>
</feature>
<feature type="repeat" description="WD" evidence="9">
    <location>
        <begin position="986"/>
        <end position="1017"/>
    </location>
</feature>
<keyword evidence="8" id="KW-0539">Nucleus</keyword>
<dbReference type="InterPro" id="IPR036322">
    <property type="entry name" value="WD40_repeat_dom_sf"/>
</dbReference>
<feature type="compositionally biased region" description="Low complexity" evidence="11">
    <location>
        <begin position="1398"/>
        <end position="1407"/>
    </location>
</feature>
<dbReference type="PANTHER" id="PTHR15271:SF4">
    <property type="entry name" value="CHROMATIN ASSEMBLY FACTOR 1 SUBUNIT B"/>
    <property type="match status" value="1"/>
</dbReference>
<dbReference type="Pfam" id="PF10375">
    <property type="entry name" value="GRAB"/>
    <property type="match status" value="1"/>
</dbReference>
<keyword evidence="14" id="KW-1185">Reference proteome</keyword>
<organism evidence="13 14">
    <name type="scientific">Dissophora globulifera</name>
    <dbReference type="NCBI Taxonomy" id="979702"/>
    <lineage>
        <taxon>Eukaryota</taxon>
        <taxon>Fungi</taxon>
        <taxon>Fungi incertae sedis</taxon>
        <taxon>Mucoromycota</taxon>
        <taxon>Mortierellomycotina</taxon>
        <taxon>Mortierellomycetes</taxon>
        <taxon>Mortierellales</taxon>
        <taxon>Mortierellaceae</taxon>
        <taxon>Dissophora</taxon>
    </lineage>
</organism>
<feature type="repeat" description="WD" evidence="9">
    <location>
        <begin position="944"/>
        <end position="985"/>
    </location>
</feature>
<feature type="region of interest" description="Disordered" evidence="11">
    <location>
        <begin position="1194"/>
        <end position="1230"/>
    </location>
</feature>
<evidence type="ECO:0000256" key="10">
    <source>
        <dbReference type="SAM" id="Coils"/>
    </source>
</evidence>
<feature type="compositionally biased region" description="Low complexity" evidence="11">
    <location>
        <begin position="1053"/>
        <end position="1062"/>
    </location>
</feature>
<feature type="coiled-coil region" evidence="10">
    <location>
        <begin position="38"/>
        <end position="111"/>
    </location>
</feature>
<keyword evidence="10" id="KW-0175">Coiled coil</keyword>
<evidence type="ECO:0000256" key="2">
    <source>
        <dbReference type="ARBA" id="ARBA00007306"/>
    </source>
</evidence>
<feature type="domain" description="GRIP" evidence="12">
    <location>
        <begin position="742"/>
        <end position="793"/>
    </location>
</feature>
<dbReference type="SUPFAM" id="SSF50978">
    <property type="entry name" value="WD40 repeat-like"/>
    <property type="match status" value="1"/>
</dbReference>
<dbReference type="PROSITE" id="PS00678">
    <property type="entry name" value="WD_REPEATS_1"/>
    <property type="match status" value="1"/>
</dbReference>
<dbReference type="Gene3D" id="2.130.10.10">
    <property type="entry name" value="YVTN repeat-like/Quinoprotein amine dehydrogenase"/>
    <property type="match status" value="2"/>
</dbReference>
<keyword evidence="5" id="KW-0227">DNA damage</keyword>
<dbReference type="GO" id="GO:0033186">
    <property type="term" value="C:CAF-1 complex"/>
    <property type="evidence" value="ECO:0007669"/>
    <property type="project" value="TreeGrafter"/>
</dbReference>
<dbReference type="SMART" id="SM00320">
    <property type="entry name" value="WD40"/>
    <property type="match status" value="5"/>
</dbReference>
<evidence type="ECO:0000313" key="13">
    <source>
        <dbReference type="EMBL" id="KAG0317625.1"/>
    </source>
</evidence>
<comment type="subcellular location">
    <subcellularLocation>
        <location evidence="1">Nucleus</location>
    </subcellularLocation>
</comment>
<dbReference type="GO" id="GO:0005634">
    <property type="term" value="C:nucleus"/>
    <property type="evidence" value="ECO:0007669"/>
    <property type="project" value="UniProtKB-SubCell"/>
</dbReference>
<accession>A0A9P6RCV2</accession>
<feature type="region of interest" description="Disordered" evidence="11">
    <location>
        <begin position="1357"/>
        <end position="1383"/>
    </location>
</feature>
<feature type="compositionally biased region" description="Basic and acidic residues" evidence="11">
    <location>
        <begin position="1357"/>
        <end position="1377"/>
    </location>
</feature>
<dbReference type="EMBL" id="JAAAIP010000414">
    <property type="protein sequence ID" value="KAG0317625.1"/>
    <property type="molecule type" value="Genomic_DNA"/>
</dbReference>
<feature type="coiled-coil region" evidence="10">
    <location>
        <begin position="174"/>
        <end position="325"/>
    </location>
</feature>
<feature type="coiled-coil region" evidence="10">
    <location>
        <begin position="506"/>
        <end position="723"/>
    </location>
</feature>
<dbReference type="InterPro" id="IPR000237">
    <property type="entry name" value="GRIP_dom"/>
</dbReference>
<dbReference type="InterPro" id="IPR015943">
    <property type="entry name" value="WD40/YVTN_repeat-like_dom_sf"/>
</dbReference>
<evidence type="ECO:0000256" key="3">
    <source>
        <dbReference type="ARBA" id="ARBA00022574"/>
    </source>
</evidence>
<comment type="caution">
    <text evidence="13">The sequence shown here is derived from an EMBL/GenBank/DDBJ whole genome shotgun (WGS) entry which is preliminary data.</text>
</comment>
<feature type="compositionally biased region" description="Low complexity" evidence="11">
    <location>
        <begin position="115"/>
        <end position="136"/>
    </location>
</feature>
<feature type="region of interest" description="Disordered" evidence="11">
    <location>
        <begin position="114"/>
        <end position="144"/>
    </location>
</feature>
<dbReference type="PROSITE" id="PS50294">
    <property type="entry name" value="WD_REPEATS_REGION"/>
    <property type="match status" value="2"/>
</dbReference>
<proteinExistence type="inferred from homology"/>
<evidence type="ECO:0000256" key="5">
    <source>
        <dbReference type="ARBA" id="ARBA00022763"/>
    </source>
</evidence>
<evidence type="ECO:0000256" key="11">
    <source>
        <dbReference type="SAM" id="MobiDB-lite"/>
    </source>
</evidence>
<dbReference type="PROSITE" id="PS50082">
    <property type="entry name" value="WD_REPEATS_2"/>
    <property type="match status" value="3"/>
</dbReference>
<dbReference type="OrthoDB" id="71227at2759"/>
<feature type="compositionally biased region" description="Low complexity" evidence="11">
    <location>
        <begin position="1443"/>
        <end position="1479"/>
    </location>
</feature>
<dbReference type="InterPro" id="IPR019459">
    <property type="entry name" value="GRAB"/>
</dbReference>
<dbReference type="GO" id="GO:0006335">
    <property type="term" value="P:DNA replication-dependent chromatin assembly"/>
    <property type="evidence" value="ECO:0007669"/>
    <property type="project" value="InterPro"/>
</dbReference>
<dbReference type="Pfam" id="PF24105">
    <property type="entry name" value="Beta-prop_CAF1B_HIR1"/>
    <property type="match status" value="2"/>
</dbReference>
<dbReference type="InterPro" id="IPR001680">
    <property type="entry name" value="WD40_rpt"/>
</dbReference>
<dbReference type="InterPro" id="IPR045145">
    <property type="entry name" value="PTHR15271"/>
</dbReference>
<dbReference type="Proteomes" id="UP000738325">
    <property type="component" value="Unassembled WGS sequence"/>
</dbReference>
<dbReference type="InterPro" id="IPR055410">
    <property type="entry name" value="Beta-prop_CAF1B_HIR1"/>
</dbReference>
<keyword evidence="7" id="KW-0234">DNA repair</keyword>
<feature type="region of interest" description="Disordered" evidence="11">
    <location>
        <begin position="1040"/>
        <end position="1086"/>
    </location>
</feature>
<keyword evidence="4" id="KW-0677">Repeat</keyword>
<evidence type="ECO:0000256" key="1">
    <source>
        <dbReference type="ARBA" id="ARBA00004123"/>
    </source>
</evidence>
<comment type="similarity">
    <text evidence="2">Belongs to the WD repeat HIR1 family.</text>
</comment>
<keyword evidence="6" id="KW-0156">Chromatin regulator</keyword>
<dbReference type="PANTHER" id="PTHR15271">
    <property type="entry name" value="CHROMATIN ASSEMBLY FACTOR 1 SUBUNIT B"/>
    <property type="match status" value="1"/>
</dbReference>
<evidence type="ECO:0000256" key="9">
    <source>
        <dbReference type="PROSITE-ProRule" id="PRU00221"/>
    </source>
</evidence>
<evidence type="ECO:0000313" key="14">
    <source>
        <dbReference type="Proteomes" id="UP000738325"/>
    </source>
</evidence>
<dbReference type="PROSITE" id="PS50913">
    <property type="entry name" value="GRIP"/>
    <property type="match status" value="1"/>
</dbReference>
<evidence type="ECO:0000256" key="8">
    <source>
        <dbReference type="ARBA" id="ARBA00023242"/>
    </source>
</evidence>
<feature type="region of interest" description="Disordered" evidence="11">
    <location>
        <begin position="365"/>
        <end position="397"/>
    </location>
</feature>
<reference evidence="13" key="1">
    <citation type="journal article" date="2020" name="Fungal Divers.">
        <title>Resolving the Mortierellaceae phylogeny through synthesis of multi-gene phylogenetics and phylogenomics.</title>
        <authorList>
            <person name="Vandepol N."/>
            <person name="Liber J."/>
            <person name="Desiro A."/>
            <person name="Na H."/>
            <person name="Kennedy M."/>
            <person name="Barry K."/>
            <person name="Grigoriev I.V."/>
            <person name="Miller A.N."/>
            <person name="O'Donnell K."/>
            <person name="Stajich J.E."/>
            <person name="Bonito G."/>
        </authorList>
    </citation>
    <scope>NUCLEOTIDE SEQUENCE</scope>
    <source>
        <strain evidence="13">REB-010B</strain>
    </source>
</reference>